<evidence type="ECO:0000256" key="5">
    <source>
        <dbReference type="ARBA" id="ARBA00023136"/>
    </source>
</evidence>
<feature type="transmembrane region" description="Helical" evidence="6">
    <location>
        <begin position="54"/>
        <end position="76"/>
    </location>
</feature>
<dbReference type="PANTHER" id="PTHR12677">
    <property type="entry name" value="GOLGI APPARATUS MEMBRANE PROTEIN TVP38-RELATED"/>
    <property type="match status" value="1"/>
</dbReference>
<keyword evidence="9" id="KW-1185">Reference proteome</keyword>
<comment type="caution">
    <text evidence="8">The sequence shown here is derived from an EMBL/GenBank/DDBJ whole genome shotgun (WGS) entry which is preliminary data.</text>
</comment>
<evidence type="ECO:0000256" key="6">
    <source>
        <dbReference type="RuleBase" id="RU366058"/>
    </source>
</evidence>
<dbReference type="EMBL" id="SCWD01000001">
    <property type="protein sequence ID" value="TDM03772.1"/>
    <property type="molecule type" value="Genomic_DNA"/>
</dbReference>
<dbReference type="Proteomes" id="UP000295280">
    <property type="component" value="Unassembled WGS sequence"/>
</dbReference>
<evidence type="ECO:0000313" key="8">
    <source>
        <dbReference type="EMBL" id="TDM03772.1"/>
    </source>
</evidence>
<accession>A0A9Q8FQ88</accession>
<name>A0A9Q8FQ88_9STAP</name>
<evidence type="ECO:0000313" key="9">
    <source>
        <dbReference type="Proteomes" id="UP000295280"/>
    </source>
</evidence>
<feature type="transmembrane region" description="Helical" evidence="6">
    <location>
        <begin position="106"/>
        <end position="125"/>
    </location>
</feature>
<dbReference type="RefSeq" id="WP_133416635.1">
    <property type="nucleotide sequence ID" value="NZ_SCWD01000001.1"/>
</dbReference>
<feature type="domain" description="VTT" evidence="7">
    <location>
        <begin position="40"/>
        <end position="157"/>
    </location>
</feature>
<dbReference type="GO" id="GO:0005886">
    <property type="term" value="C:plasma membrane"/>
    <property type="evidence" value="ECO:0007669"/>
    <property type="project" value="UniProtKB-SubCell"/>
</dbReference>
<evidence type="ECO:0000256" key="2">
    <source>
        <dbReference type="ARBA" id="ARBA00022475"/>
    </source>
</evidence>
<gene>
    <name evidence="8" type="ORF">ERX40_01005</name>
</gene>
<keyword evidence="4 6" id="KW-1133">Transmembrane helix</keyword>
<proteinExistence type="inferred from homology"/>
<dbReference type="InterPro" id="IPR032816">
    <property type="entry name" value="VTT_dom"/>
</dbReference>
<dbReference type="AlphaFoldDB" id="A0A9Q8FQ88"/>
<keyword evidence="5 6" id="KW-0472">Membrane</keyword>
<dbReference type="InterPro" id="IPR015414">
    <property type="entry name" value="TMEM64"/>
</dbReference>
<dbReference type="OrthoDB" id="1651121at2"/>
<reference evidence="8 9" key="1">
    <citation type="submission" date="2019-01" db="EMBL/GenBank/DDBJ databases">
        <title>Draft genome sequences of the type strains of six Macrococcus species.</title>
        <authorList>
            <person name="Mazhar S."/>
            <person name="Altermann E."/>
            <person name="Hill C."/>
            <person name="Mcauliffe O."/>
        </authorList>
    </citation>
    <scope>NUCLEOTIDE SEQUENCE [LARGE SCALE GENOMIC DNA]</scope>
    <source>
        <strain evidence="8 9">ATCC 51828</strain>
    </source>
</reference>
<dbReference type="Pfam" id="PF09335">
    <property type="entry name" value="VTT_dom"/>
    <property type="match status" value="1"/>
</dbReference>
<keyword evidence="2 6" id="KW-1003">Cell membrane</keyword>
<evidence type="ECO:0000256" key="1">
    <source>
        <dbReference type="ARBA" id="ARBA00004651"/>
    </source>
</evidence>
<evidence type="ECO:0000259" key="7">
    <source>
        <dbReference type="Pfam" id="PF09335"/>
    </source>
</evidence>
<evidence type="ECO:0000256" key="3">
    <source>
        <dbReference type="ARBA" id="ARBA00022692"/>
    </source>
</evidence>
<comment type="subcellular location">
    <subcellularLocation>
        <location evidence="1 6">Cell membrane</location>
        <topology evidence="1 6">Multi-pass membrane protein</topology>
    </subcellularLocation>
</comment>
<dbReference type="PANTHER" id="PTHR12677:SF55">
    <property type="entry name" value="UNDECAPRENYL PHOSPHATE TRANSPORTER SAOUHSC_00901-RELATED"/>
    <property type="match status" value="1"/>
</dbReference>
<keyword evidence="3 6" id="KW-0812">Transmembrane</keyword>
<protein>
    <recommendedName>
        <fullName evidence="6">TVP38/TMEM64 family membrane protein</fullName>
    </recommendedName>
</protein>
<evidence type="ECO:0000256" key="4">
    <source>
        <dbReference type="ARBA" id="ARBA00022989"/>
    </source>
</evidence>
<feature type="transmembrane region" description="Helical" evidence="6">
    <location>
        <begin position="163"/>
        <end position="182"/>
    </location>
</feature>
<comment type="similarity">
    <text evidence="6">Belongs to the TVP38/TMEM64 family.</text>
</comment>
<feature type="transmembrane region" description="Helical" evidence="6">
    <location>
        <begin position="137"/>
        <end position="157"/>
    </location>
</feature>
<sequence>MFHELFTPATLQHWVEQHQYLGLLLGFLLPFIEAFLPVLPIIVFAVVNVNAFGLLLGFLLTWSGAVIGAYAVFLLVRRYGQSRFVARLNRHPYVEKLMWRINENGAFPLFVLLCFPFTPSSLINIVGALSNIRQHRYLMAVMAGKAVMLMLLSYIGADLQSFISQPLKSIAVLLVLIALWFLGKKVEDYYHGQDRSL</sequence>
<feature type="transmembrane region" description="Helical" evidence="6">
    <location>
        <begin position="20"/>
        <end position="47"/>
    </location>
</feature>
<organism evidence="8 9">
    <name type="scientific">Macrococcus carouselicus</name>
    <dbReference type="NCBI Taxonomy" id="69969"/>
    <lineage>
        <taxon>Bacteria</taxon>
        <taxon>Bacillati</taxon>
        <taxon>Bacillota</taxon>
        <taxon>Bacilli</taxon>
        <taxon>Bacillales</taxon>
        <taxon>Staphylococcaceae</taxon>
        <taxon>Macrococcus</taxon>
    </lineage>
</organism>